<evidence type="ECO:0000256" key="2">
    <source>
        <dbReference type="ARBA" id="ARBA00022448"/>
    </source>
</evidence>
<keyword evidence="4 8" id="KW-0812">Transmembrane</keyword>
<dbReference type="Pfam" id="PF00528">
    <property type="entry name" value="BPD_transp_1"/>
    <property type="match status" value="1"/>
</dbReference>
<dbReference type="Gene3D" id="1.10.3720.10">
    <property type="entry name" value="MetI-like"/>
    <property type="match status" value="1"/>
</dbReference>
<evidence type="ECO:0000256" key="7">
    <source>
        <dbReference type="ARBA" id="ARBA00024202"/>
    </source>
</evidence>
<dbReference type="GO" id="GO:0005886">
    <property type="term" value="C:plasma membrane"/>
    <property type="evidence" value="ECO:0007669"/>
    <property type="project" value="UniProtKB-SubCell"/>
</dbReference>
<name>A0A520MGA6_9GAMM</name>
<keyword evidence="3" id="KW-1003">Cell membrane</keyword>
<dbReference type="InterPro" id="IPR045621">
    <property type="entry name" value="BPD_transp_1_N"/>
</dbReference>
<sequence length="311" mass="33663">MFKFALGRLLQAVPVLLVVITMTFMLVHSAPGGPFSADKAVPAEVLEALEAQYNLNQPLWQQYFSYLGDVVQGDMGPSFKYPGRSVNELILSGLGTTAELGLYAMLVAIFIGIIAGVTASMRPNTIQDYVPMTAAMIGICMPSFLLGPLLVLVFGIHLEWLPVSGWDQIPGDKVLPAITLGTGYAAYIARLSRGGMLEVLSQDYIRTARAKGLSEFLIIGKHALRGGLIPVVAFLGPAFAGLLGGSFVVETIFQIPGLGRFYVQAAFNRDYTMILGTTVFFATLIILFNLLSDMLAIWINPKLRQQVRGNA</sequence>
<feature type="transmembrane region" description="Helical" evidence="8">
    <location>
        <begin position="100"/>
        <end position="121"/>
    </location>
</feature>
<protein>
    <submittedName>
        <fullName evidence="10">ABC transporter permease</fullName>
    </submittedName>
</protein>
<dbReference type="EMBL" id="SHBP01000005">
    <property type="protein sequence ID" value="RZO20259.1"/>
    <property type="molecule type" value="Genomic_DNA"/>
</dbReference>
<evidence type="ECO:0000313" key="11">
    <source>
        <dbReference type="Proteomes" id="UP000315889"/>
    </source>
</evidence>
<comment type="similarity">
    <text evidence="7">Belongs to the binding-protein-dependent transport system permease family. OppBC subfamily.</text>
</comment>
<evidence type="ECO:0000256" key="4">
    <source>
        <dbReference type="ARBA" id="ARBA00022692"/>
    </source>
</evidence>
<feature type="transmembrane region" description="Helical" evidence="8">
    <location>
        <begin position="273"/>
        <end position="299"/>
    </location>
</feature>
<keyword evidence="2 8" id="KW-0813">Transport</keyword>
<dbReference type="SUPFAM" id="SSF161098">
    <property type="entry name" value="MetI-like"/>
    <property type="match status" value="1"/>
</dbReference>
<keyword evidence="6 8" id="KW-0472">Membrane</keyword>
<dbReference type="Proteomes" id="UP000315889">
    <property type="component" value="Unassembled WGS sequence"/>
</dbReference>
<reference evidence="10 11" key="1">
    <citation type="submission" date="2019-02" db="EMBL/GenBank/DDBJ databases">
        <title>Prokaryotic population dynamics and viral predation in marine succession experiment using metagenomics: the confinement effect.</title>
        <authorList>
            <person name="Haro-Moreno J.M."/>
            <person name="Rodriguez-Valera F."/>
            <person name="Lopez-Perez M."/>
        </authorList>
    </citation>
    <scope>NUCLEOTIDE SEQUENCE [LARGE SCALE GENOMIC DNA]</scope>
    <source>
        <strain evidence="10">MED-G170</strain>
    </source>
</reference>
<comment type="caution">
    <text evidence="10">The sequence shown here is derived from an EMBL/GenBank/DDBJ whole genome shotgun (WGS) entry which is preliminary data.</text>
</comment>
<feature type="transmembrane region" description="Helical" evidence="8">
    <location>
        <begin position="228"/>
        <end position="253"/>
    </location>
</feature>
<organism evidence="10 11">
    <name type="scientific">SAR92 clade bacterium</name>
    <dbReference type="NCBI Taxonomy" id="2315479"/>
    <lineage>
        <taxon>Bacteria</taxon>
        <taxon>Pseudomonadati</taxon>
        <taxon>Pseudomonadota</taxon>
        <taxon>Gammaproteobacteria</taxon>
        <taxon>Cellvibrionales</taxon>
        <taxon>Porticoccaceae</taxon>
        <taxon>SAR92 clade</taxon>
    </lineage>
</organism>
<gene>
    <name evidence="10" type="ORF">EVB03_04905</name>
</gene>
<accession>A0A520MGA6</accession>
<dbReference type="InterPro" id="IPR035906">
    <property type="entry name" value="MetI-like_sf"/>
</dbReference>
<dbReference type="Pfam" id="PF19300">
    <property type="entry name" value="BPD_transp_1_N"/>
    <property type="match status" value="1"/>
</dbReference>
<feature type="transmembrane region" description="Helical" evidence="8">
    <location>
        <begin position="133"/>
        <end position="154"/>
    </location>
</feature>
<evidence type="ECO:0000256" key="8">
    <source>
        <dbReference type="RuleBase" id="RU363032"/>
    </source>
</evidence>
<evidence type="ECO:0000313" key="10">
    <source>
        <dbReference type="EMBL" id="RZO20259.1"/>
    </source>
</evidence>
<dbReference type="CDD" id="cd06261">
    <property type="entry name" value="TM_PBP2"/>
    <property type="match status" value="1"/>
</dbReference>
<proteinExistence type="inferred from homology"/>
<comment type="subcellular location">
    <subcellularLocation>
        <location evidence="1 8">Cell membrane</location>
        <topology evidence="1 8">Multi-pass membrane protein</topology>
    </subcellularLocation>
</comment>
<dbReference type="PANTHER" id="PTHR43163">
    <property type="entry name" value="DIPEPTIDE TRANSPORT SYSTEM PERMEASE PROTEIN DPPB-RELATED"/>
    <property type="match status" value="1"/>
</dbReference>
<dbReference type="PROSITE" id="PS50928">
    <property type="entry name" value="ABC_TM1"/>
    <property type="match status" value="1"/>
</dbReference>
<feature type="transmembrane region" description="Helical" evidence="8">
    <location>
        <begin position="174"/>
        <end position="192"/>
    </location>
</feature>
<evidence type="ECO:0000259" key="9">
    <source>
        <dbReference type="PROSITE" id="PS50928"/>
    </source>
</evidence>
<keyword evidence="5 8" id="KW-1133">Transmembrane helix</keyword>
<dbReference type="GO" id="GO:0055085">
    <property type="term" value="P:transmembrane transport"/>
    <property type="evidence" value="ECO:0007669"/>
    <property type="project" value="InterPro"/>
</dbReference>
<dbReference type="PANTHER" id="PTHR43163:SF6">
    <property type="entry name" value="DIPEPTIDE TRANSPORT SYSTEM PERMEASE PROTEIN DPPB-RELATED"/>
    <property type="match status" value="1"/>
</dbReference>
<evidence type="ECO:0000256" key="1">
    <source>
        <dbReference type="ARBA" id="ARBA00004651"/>
    </source>
</evidence>
<evidence type="ECO:0000256" key="3">
    <source>
        <dbReference type="ARBA" id="ARBA00022475"/>
    </source>
</evidence>
<dbReference type="AlphaFoldDB" id="A0A520MGA6"/>
<dbReference type="InterPro" id="IPR000515">
    <property type="entry name" value="MetI-like"/>
</dbReference>
<feature type="domain" description="ABC transmembrane type-1" evidence="9">
    <location>
        <begin position="94"/>
        <end position="292"/>
    </location>
</feature>
<evidence type="ECO:0000256" key="6">
    <source>
        <dbReference type="ARBA" id="ARBA00023136"/>
    </source>
</evidence>
<evidence type="ECO:0000256" key="5">
    <source>
        <dbReference type="ARBA" id="ARBA00022989"/>
    </source>
</evidence>